<name>A0A346FCF2_9CAUD</name>
<dbReference type="RefSeq" id="YP_009949458.1">
    <property type="nucleotide sequence ID" value="NC_051580.1"/>
</dbReference>
<reference evidence="2" key="1">
    <citation type="submission" date="2018-07" db="EMBL/GenBank/DDBJ databases">
        <authorList>
            <person name="Quirk P.G."/>
            <person name="Krulwich T.A."/>
        </authorList>
    </citation>
    <scope>NUCLEOTIDE SEQUENCE [LARGE SCALE GENOMIC DNA]</scope>
</reference>
<dbReference type="GeneID" id="60320860"/>
<gene>
    <name evidence="1" type="primary">107</name>
    <name evidence="1" type="ORF">PBI_THONKO_107</name>
</gene>
<keyword evidence="2" id="KW-1185">Reference proteome</keyword>
<accession>A0A346FCF2</accession>
<proteinExistence type="predicted"/>
<evidence type="ECO:0000313" key="1">
    <source>
        <dbReference type="EMBL" id="AXN53377.1"/>
    </source>
</evidence>
<dbReference type="Proteomes" id="UP000259812">
    <property type="component" value="Genome"/>
</dbReference>
<protein>
    <submittedName>
        <fullName evidence="1">Uncharacterized protein</fullName>
    </submittedName>
</protein>
<organism evidence="1 2">
    <name type="scientific">Mycobacterium phage Thonko</name>
    <dbReference type="NCBI Taxonomy" id="2282910"/>
    <lineage>
        <taxon>Viruses</taxon>
        <taxon>Duplodnaviria</taxon>
        <taxon>Heunggongvirae</taxon>
        <taxon>Uroviricota</taxon>
        <taxon>Caudoviricetes</taxon>
        <taxon>Bclasvirinae</taxon>
        <taxon>Thonkovirus</taxon>
        <taxon>Thonkovirus thonko</taxon>
    </lineage>
</organism>
<sequence length="67" mass="7405">MTATLALPRLTARNAAEARVQLADRRERLLAYASDMLDRAELFTDTPEVCDELLAAARDAIAQAERC</sequence>
<evidence type="ECO:0000313" key="2">
    <source>
        <dbReference type="Proteomes" id="UP000259812"/>
    </source>
</evidence>
<dbReference type="EMBL" id="MH632120">
    <property type="protein sequence ID" value="AXN53377.1"/>
    <property type="molecule type" value="Genomic_DNA"/>
</dbReference>
<dbReference type="KEGG" id="vg:60320860"/>